<feature type="compositionally biased region" description="Low complexity" evidence="1">
    <location>
        <begin position="11"/>
        <end position="26"/>
    </location>
</feature>
<dbReference type="GO" id="GO:0061343">
    <property type="term" value="P:cell adhesion involved in heart morphogenesis"/>
    <property type="evidence" value="ECO:0007669"/>
    <property type="project" value="TreeGrafter"/>
</dbReference>
<keyword evidence="4" id="KW-1185">Reference proteome</keyword>
<feature type="compositionally biased region" description="Polar residues" evidence="1">
    <location>
        <begin position="1"/>
        <end position="10"/>
    </location>
</feature>
<dbReference type="GO" id="GO:0003824">
    <property type="term" value="F:catalytic activity"/>
    <property type="evidence" value="ECO:0007669"/>
    <property type="project" value="InterPro"/>
</dbReference>
<dbReference type="GO" id="GO:0031012">
    <property type="term" value="C:extracellular matrix"/>
    <property type="evidence" value="ECO:0007669"/>
    <property type="project" value="TreeGrafter"/>
</dbReference>
<dbReference type="Proteomes" id="UP001432027">
    <property type="component" value="Unassembled WGS sequence"/>
</dbReference>
<dbReference type="InterPro" id="IPR005135">
    <property type="entry name" value="Endo/exonuclease/phosphatase"/>
</dbReference>
<evidence type="ECO:0000313" key="3">
    <source>
        <dbReference type="EMBL" id="GMS82646.1"/>
    </source>
</evidence>
<dbReference type="EMBL" id="BTSX01000002">
    <property type="protein sequence ID" value="GMS82646.1"/>
    <property type="molecule type" value="Genomic_DNA"/>
</dbReference>
<protein>
    <recommendedName>
        <fullName evidence="2">Endonuclease/exonuclease/phosphatase domain-containing protein</fullName>
    </recommendedName>
</protein>
<dbReference type="GO" id="GO:0007508">
    <property type="term" value="P:larval heart development"/>
    <property type="evidence" value="ECO:0007669"/>
    <property type="project" value="TreeGrafter"/>
</dbReference>
<reference evidence="3" key="1">
    <citation type="submission" date="2023-10" db="EMBL/GenBank/DDBJ databases">
        <title>Genome assembly of Pristionchus species.</title>
        <authorList>
            <person name="Yoshida K."/>
            <person name="Sommer R.J."/>
        </authorList>
    </citation>
    <scope>NUCLEOTIDE SEQUENCE</scope>
    <source>
        <strain evidence="3">RS0144</strain>
    </source>
</reference>
<feature type="compositionally biased region" description="Basic and acidic residues" evidence="1">
    <location>
        <begin position="32"/>
        <end position="46"/>
    </location>
</feature>
<proteinExistence type="predicted"/>
<feature type="non-terminal residue" evidence="3">
    <location>
        <position position="1"/>
    </location>
</feature>
<feature type="domain" description="Endonuclease/exonuclease/phosphatase" evidence="2">
    <location>
        <begin position="300"/>
        <end position="424"/>
    </location>
</feature>
<name>A0AAV5SGZ8_9BILA</name>
<dbReference type="PANTHER" id="PTHR33395">
    <property type="entry name" value="TRANSCRIPTASE, PUTATIVE-RELATED-RELATED"/>
    <property type="match status" value="1"/>
</dbReference>
<feature type="compositionally biased region" description="Acidic residues" evidence="1">
    <location>
        <begin position="122"/>
        <end position="134"/>
    </location>
</feature>
<dbReference type="SUPFAM" id="SSF56219">
    <property type="entry name" value="DNase I-like"/>
    <property type="match status" value="1"/>
</dbReference>
<gene>
    <name evidence="3" type="ORF">PENTCL1PPCAC_4821</name>
</gene>
<dbReference type="AlphaFoldDB" id="A0AAV5SGZ8"/>
<dbReference type="Pfam" id="PF14529">
    <property type="entry name" value="Exo_endo_phos_2"/>
    <property type="match status" value="1"/>
</dbReference>
<accession>A0AAV5SGZ8</accession>
<evidence type="ECO:0000259" key="2">
    <source>
        <dbReference type="Pfam" id="PF14529"/>
    </source>
</evidence>
<feature type="region of interest" description="Disordered" evidence="1">
    <location>
        <begin position="1"/>
        <end position="184"/>
    </location>
</feature>
<feature type="compositionally biased region" description="Acidic residues" evidence="1">
    <location>
        <begin position="159"/>
        <end position="184"/>
    </location>
</feature>
<evidence type="ECO:0000313" key="4">
    <source>
        <dbReference type="Proteomes" id="UP001432027"/>
    </source>
</evidence>
<sequence length="432" mass="48050">QEQERNLSTQPSASFPSSHVPPSSSSTCLPWMERKPSSDSSDSDRNDSDDDTETKKEQLEPSTQENVKEEETSAEFDKLARTMDDVTIDSPDGAGSTFMFVACSSQPNAPTPKSPRSQDTVINEDDVASEEQNDLDSAKDLSGTNKDEEEEEGKKGEEKEGDTETEEKEEGEITDDEEEEETDDDLANPALKCALHNCQGVEGKLNELEKYFVDNQLSIVGLTETWLGEGSECDLSFNGKYNVFECERELDKNNGWKPRGGTAILVDKSLKASFVEKYAFAYKGEMVACRVALTPFYTVLVVCVYRSGDCAFDNFKSCLNHIAAYAQSDISHLILMGDFNCNKIDWKSFWHTRSCSVNLEQNSKALLEFTLNNSLTQFVLEPTREQPAPRNTSIITKSVLDLVFSSDKNLISDCNVDSTQLISDCNVDSTQL</sequence>
<dbReference type="Gene3D" id="3.60.10.10">
    <property type="entry name" value="Endonuclease/exonuclease/phosphatase"/>
    <property type="match status" value="1"/>
</dbReference>
<feature type="compositionally biased region" description="Basic and acidic residues" evidence="1">
    <location>
        <begin position="66"/>
        <end position="84"/>
    </location>
</feature>
<dbReference type="PANTHER" id="PTHR33395:SF22">
    <property type="entry name" value="REVERSE TRANSCRIPTASE DOMAIN-CONTAINING PROTEIN"/>
    <property type="match status" value="1"/>
</dbReference>
<organism evidence="3 4">
    <name type="scientific">Pristionchus entomophagus</name>
    <dbReference type="NCBI Taxonomy" id="358040"/>
    <lineage>
        <taxon>Eukaryota</taxon>
        <taxon>Metazoa</taxon>
        <taxon>Ecdysozoa</taxon>
        <taxon>Nematoda</taxon>
        <taxon>Chromadorea</taxon>
        <taxon>Rhabditida</taxon>
        <taxon>Rhabditina</taxon>
        <taxon>Diplogasteromorpha</taxon>
        <taxon>Diplogasteroidea</taxon>
        <taxon>Neodiplogasteridae</taxon>
        <taxon>Pristionchus</taxon>
    </lineage>
</organism>
<comment type="caution">
    <text evidence="3">The sequence shown here is derived from an EMBL/GenBank/DDBJ whole genome shotgun (WGS) entry which is preliminary data.</text>
</comment>
<dbReference type="InterPro" id="IPR036691">
    <property type="entry name" value="Endo/exonu/phosph_ase_sf"/>
</dbReference>
<evidence type="ECO:0000256" key="1">
    <source>
        <dbReference type="SAM" id="MobiDB-lite"/>
    </source>
</evidence>
<feature type="non-terminal residue" evidence="3">
    <location>
        <position position="432"/>
    </location>
</feature>